<dbReference type="AlphaFoldDB" id="N0CRF3"/>
<evidence type="ECO:0000313" key="2">
    <source>
        <dbReference type="Proteomes" id="UP000013304"/>
    </source>
</evidence>
<dbReference type="HOGENOM" id="CLU_186094_0_0_11"/>
<protein>
    <submittedName>
        <fullName evidence="1">Uncharacterized protein</fullName>
    </submittedName>
</protein>
<gene>
    <name evidence="1" type="ORF">SFUL_3304</name>
</gene>
<accession>N0CRF3</accession>
<name>N0CRF3_STRMI</name>
<evidence type="ECO:0000313" key="1">
    <source>
        <dbReference type="EMBL" id="AGK78235.1"/>
    </source>
</evidence>
<dbReference type="KEGG" id="sfi:SFUL_3304"/>
<dbReference type="Proteomes" id="UP000013304">
    <property type="component" value="Chromosome"/>
</dbReference>
<proteinExistence type="predicted"/>
<dbReference type="EMBL" id="CP005080">
    <property type="protein sequence ID" value="AGK78235.1"/>
    <property type="molecule type" value="Genomic_DNA"/>
</dbReference>
<reference evidence="1 2" key="1">
    <citation type="submission" date="2013-04" db="EMBL/GenBank/DDBJ databases">
        <title>Complete genome sequence of Streptomyces fulvissimus.</title>
        <authorList>
            <person name="Myronovskyi M."/>
            <person name="Tokovenko B."/>
            <person name="Manderscheid N."/>
            <person name="Petzke L."/>
            <person name="Luzhetskyy A."/>
        </authorList>
    </citation>
    <scope>NUCLEOTIDE SEQUENCE [LARGE SCALE GENOMIC DNA]</scope>
    <source>
        <strain evidence="1 2">DSM 40593</strain>
    </source>
</reference>
<dbReference type="OrthoDB" id="4323456at2"/>
<sequence length="78" mass="8654">MVQIGKVGAISGGEEDGRFVKINELPDDPPSYLILLAHDRDFARGCGDYWAENSDDLGEFINEAPWTITWLPSENEDG</sequence>
<organism evidence="1 2">
    <name type="scientific">Streptomyces microflavus DSM 40593</name>
    <dbReference type="NCBI Taxonomy" id="1303692"/>
    <lineage>
        <taxon>Bacteria</taxon>
        <taxon>Bacillati</taxon>
        <taxon>Actinomycetota</taxon>
        <taxon>Actinomycetes</taxon>
        <taxon>Kitasatosporales</taxon>
        <taxon>Streptomycetaceae</taxon>
        <taxon>Streptomyces</taxon>
    </lineage>
</organism>